<comment type="caution">
    <text evidence="1">The sequence shown here is derived from an EMBL/GenBank/DDBJ whole genome shotgun (WGS) entry which is preliminary data.</text>
</comment>
<evidence type="ECO:0000313" key="2">
    <source>
        <dbReference type="Proteomes" id="UP001153069"/>
    </source>
</evidence>
<name>A0A9N8E7B6_9STRA</name>
<protein>
    <submittedName>
        <fullName evidence="1">Uncharacterized protein</fullName>
    </submittedName>
</protein>
<evidence type="ECO:0000313" key="1">
    <source>
        <dbReference type="EMBL" id="CAB9515184.1"/>
    </source>
</evidence>
<organism evidence="1 2">
    <name type="scientific">Seminavis robusta</name>
    <dbReference type="NCBI Taxonomy" id="568900"/>
    <lineage>
        <taxon>Eukaryota</taxon>
        <taxon>Sar</taxon>
        <taxon>Stramenopiles</taxon>
        <taxon>Ochrophyta</taxon>
        <taxon>Bacillariophyta</taxon>
        <taxon>Bacillariophyceae</taxon>
        <taxon>Bacillariophycidae</taxon>
        <taxon>Naviculales</taxon>
        <taxon>Naviculaceae</taxon>
        <taxon>Seminavis</taxon>
    </lineage>
</organism>
<dbReference type="AlphaFoldDB" id="A0A9N8E7B6"/>
<accession>A0A9N8E7B6</accession>
<dbReference type="Proteomes" id="UP001153069">
    <property type="component" value="Unassembled WGS sequence"/>
</dbReference>
<gene>
    <name evidence="1" type="ORF">SEMRO_698_G189280.1</name>
</gene>
<proteinExistence type="predicted"/>
<keyword evidence="2" id="KW-1185">Reference proteome</keyword>
<sequence length="161" mass="18362">MGATITLWSPRRRTTRVVQVRTRHSTFYGHYFTITNEFLVKDIRQQRQEDIAADSTVVATVEITVDVFYTTYANQTGWELRNLDTTEVLAVVSTGNTLAPALESYTFHAERGHTYQLQLRDTTGQGMTGGWASLWVGTVLQWKSDEDEPPFIDELTHTFVL</sequence>
<dbReference type="EMBL" id="CAICTM010000697">
    <property type="protein sequence ID" value="CAB9515184.1"/>
    <property type="molecule type" value="Genomic_DNA"/>
</dbReference>
<reference evidence="1" key="1">
    <citation type="submission" date="2020-06" db="EMBL/GenBank/DDBJ databases">
        <authorList>
            <consortium name="Plant Systems Biology data submission"/>
        </authorList>
    </citation>
    <scope>NUCLEOTIDE SEQUENCE</scope>
    <source>
        <strain evidence="1">D6</strain>
    </source>
</reference>